<comment type="caution">
    <text evidence="1">The sequence shown here is derived from an EMBL/GenBank/DDBJ whole genome shotgun (WGS) entry which is preliminary data.</text>
</comment>
<reference evidence="1" key="1">
    <citation type="journal article" date="2014" name="Front. Microbiol.">
        <title>High frequency of phylogenetically diverse reductive dehalogenase-homologous genes in deep subseafloor sedimentary metagenomes.</title>
        <authorList>
            <person name="Kawai M."/>
            <person name="Futagami T."/>
            <person name="Toyoda A."/>
            <person name="Takaki Y."/>
            <person name="Nishi S."/>
            <person name="Hori S."/>
            <person name="Arai W."/>
            <person name="Tsubouchi T."/>
            <person name="Morono Y."/>
            <person name="Uchiyama I."/>
            <person name="Ito T."/>
            <person name="Fujiyama A."/>
            <person name="Inagaki F."/>
            <person name="Takami H."/>
        </authorList>
    </citation>
    <scope>NUCLEOTIDE SEQUENCE</scope>
    <source>
        <strain evidence="1">Expedition CK06-06</strain>
    </source>
</reference>
<dbReference type="InterPro" id="IPR013078">
    <property type="entry name" value="His_Pase_superF_clade-1"/>
</dbReference>
<dbReference type="Pfam" id="PF00300">
    <property type="entry name" value="His_Phos_1"/>
    <property type="match status" value="1"/>
</dbReference>
<sequence>WSETNINMDNWSLFDWHGFPGGETTRQFYHRVAGWLEQLWQTHPEGEVPILVGHGGSVSHVVVWWLGLPLDALPDRYPFAGSPGGLGVLRVNRHGQRVIGVLNDLAHLRQANLEEEISLSD</sequence>
<protein>
    <recommendedName>
        <fullName evidence="2">Histidine phosphatase family protein</fullName>
    </recommendedName>
</protein>
<dbReference type="Gene3D" id="3.40.50.1240">
    <property type="entry name" value="Phosphoglycerate mutase-like"/>
    <property type="match status" value="1"/>
</dbReference>
<dbReference type="InterPro" id="IPR029033">
    <property type="entry name" value="His_PPase_superfam"/>
</dbReference>
<dbReference type="AlphaFoldDB" id="X1I7Y2"/>
<dbReference type="SUPFAM" id="SSF53254">
    <property type="entry name" value="Phosphoglycerate mutase-like"/>
    <property type="match status" value="1"/>
</dbReference>
<organism evidence="1">
    <name type="scientific">marine sediment metagenome</name>
    <dbReference type="NCBI Taxonomy" id="412755"/>
    <lineage>
        <taxon>unclassified sequences</taxon>
        <taxon>metagenomes</taxon>
        <taxon>ecological metagenomes</taxon>
    </lineage>
</organism>
<dbReference type="EMBL" id="BARU01031550">
    <property type="protein sequence ID" value="GAH62214.1"/>
    <property type="molecule type" value="Genomic_DNA"/>
</dbReference>
<evidence type="ECO:0008006" key="2">
    <source>
        <dbReference type="Google" id="ProtNLM"/>
    </source>
</evidence>
<name>X1I7Y2_9ZZZZ</name>
<gene>
    <name evidence="1" type="ORF">S03H2_49890</name>
</gene>
<feature type="non-terminal residue" evidence="1">
    <location>
        <position position="1"/>
    </location>
</feature>
<evidence type="ECO:0000313" key="1">
    <source>
        <dbReference type="EMBL" id="GAH62214.1"/>
    </source>
</evidence>
<accession>X1I7Y2</accession>
<proteinExistence type="predicted"/>